<evidence type="ECO:0000313" key="5">
    <source>
        <dbReference type="EMBL" id="ACO04377.1"/>
    </source>
</evidence>
<dbReference type="AlphaFoldDB" id="C0QSJ3"/>
<dbReference type="Proteomes" id="UP000001366">
    <property type="component" value="Chromosome"/>
</dbReference>
<dbReference type="NCBIfam" id="NF033749">
    <property type="entry name" value="bact_hemeryth"/>
    <property type="match status" value="1"/>
</dbReference>
<dbReference type="InterPro" id="IPR012827">
    <property type="entry name" value="Hemerythrin_metal-bd"/>
</dbReference>
<evidence type="ECO:0000313" key="6">
    <source>
        <dbReference type="Proteomes" id="UP000001366"/>
    </source>
</evidence>
<feature type="domain" description="Hemerythrin-like" evidence="4">
    <location>
        <begin position="13"/>
        <end position="128"/>
    </location>
</feature>
<organism evidence="5 6">
    <name type="scientific">Persephonella marina (strain DSM 14350 / EX-H1)</name>
    <dbReference type="NCBI Taxonomy" id="123214"/>
    <lineage>
        <taxon>Bacteria</taxon>
        <taxon>Pseudomonadati</taxon>
        <taxon>Aquificota</taxon>
        <taxon>Aquificia</taxon>
        <taxon>Aquificales</taxon>
        <taxon>Hydrogenothermaceae</taxon>
        <taxon>Persephonella</taxon>
    </lineage>
</organism>
<keyword evidence="2" id="KW-0479">Metal-binding</keyword>
<reference evidence="5 6" key="1">
    <citation type="journal article" date="2009" name="J. Bacteriol.">
        <title>Complete and draft genome sequences of six members of the Aquificales.</title>
        <authorList>
            <person name="Reysenbach A.L."/>
            <person name="Hamamura N."/>
            <person name="Podar M."/>
            <person name="Griffiths E."/>
            <person name="Ferreira S."/>
            <person name="Hochstein R."/>
            <person name="Heidelberg J."/>
            <person name="Johnson J."/>
            <person name="Mead D."/>
            <person name="Pohorille A."/>
            <person name="Sarmiento M."/>
            <person name="Schweighofer K."/>
            <person name="Seshadri R."/>
            <person name="Voytek M.A."/>
        </authorList>
    </citation>
    <scope>NUCLEOTIDE SEQUENCE [LARGE SCALE GENOMIC DNA]</scope>
    <source>
        <strain evidence="6">DSM 14350 / EX-H1</strain>
    </source>
</reference>
<dbReference type="EMBL" id="CP001230">
    <property type="protein sequence ID" value="ACO04377.1"/>
    <property type="molecule type" value="Genomic_DNA"/>
</dbReference>
<dbReference type="KEGG" id="pmx:PERMA_1876"/>
<dbReference type="SUPFAM" id="SSF47188">
    <property type="entry name" value="Hemerythrin-like"/>
    <property type="match status" value="1"/>
</dbReference>
<dbReference type="HOGENOM" id="CLU_086902_2_2_0"/>
<comment type="similarity">
    <text evidence="1">Belongs to the hemerythrin family.</text>
</comment>
<accession>C0QSJ3</accession>
<dbReference type="STRING" id="123214.PERMA_1876"/>
<dbReference type="PaxDb" id="123214-PERMA_1876"/>
<evidence type="ECO:0000256" key="3">
    <source>
        <dbReference type="ARBA" id="ARBA00023004"/>
    </source>
</evidence>
<evidence type="ECO:0000256" key="2">
    <source>
        <dbReference type="ARBA" id="ARBA00022723"/>
    </source>
</evidence>
<evidence type="ECO:0000256" key="1">
    <source>
        <dbReference type="ARBA" id="ARBA00010587"/>
    </source>
</evidence>
<gene>
    <name evidence="5" type="ordered locus">PERMA_1876</name>
</gene>
<dbReference type="Pfam" id="PF01814">
    <property type="entry name" value="Hemerythrin"/>
    <property type="match status" value="1"/>
</dbReference>
<dbReference type="OrthoDB" id="9797092at2"/>
<name>C0QSJ3_PERMH</name>
<dbReference type="GO" id="GO:0046872">
    <property type="term" value="F:metal ion binding"/>
    <property type="evidence" value="ECO:0007669"/>
    <property type="project" value="UniProtKB-KW"/>
</dbReference>
<dbReference type="Gene3D" id="1.20.120.50">
    <property type="entry name" value="Hemerythrin-like"/>
    <property type="match status" value="1"/>
</dbReference>
<protein>
    <submittedName>
        <fullName evidence="5">Hemerythrin sipunculid</fullName>
    </submittedName>
</protein>
<keyword evidence="3" id="KW-0408">Iron</keyword>
<dbReference type="eggNOG" id="COG2703">
    <property type="taxonomic scope" value="Bacteria"/>
</dbReference>
<evidence type="ECO:0000259" key="4">
    <source>
        <dbReference type="Pfam" id="PF01814"/>
    </source>
</evidence>
<dbReference type="InterPro" id="IPR050669">
    <property type="entry name" value="Hemerythrin"/>
</dbReference>
<dbReference type="InterPro" id="IPR012312">
    <property type="entry name" value="Hemerythrin-like"/>
</dbReference>
<keyword evidence="6" id="KW-1185">Reference proteome</keyword>
<dbReference type="RefSeq" id="WP_012676615.1">
    <property type="nucleotide sequence ID" value="NC_012440.1"/>
</dbReference>
<proteinExistence type="inferred from homology"/>
<dbReference type="InterPro" id="IPR035938">
    <property type="entry name" value="Hemerythrin-like_sf"/>
</dbReference>
<dbReference type="PANTHER" id="PTHR37164">
    <property type="entry name" value="BACTERIOHEMERYTHRIN"/>
    <property type="match status" value="1"/>
</dbReference>
<dbReference type="CDD" id="cd12107">
    <property type="entry name" value="Hemerythrin"/>
    <property type="match status" value="1"/>
</dbReference>
<dbReference type="NCBIfam" id="TIGR02481">
    <property type="entry name" value="hemeryth_dom"/>
    <property type="match status" value="1"/>
</dbReference>
<dbReference type="PANTHER" id="PTHR37164:SF1">
    <property type="entry name" value="BACTERIOHEMERYTHRIN"/>
    <property type="match status" value="1"/>
</dbReference>
<sequence length="136" mass="16701">MILIEWNKELELGIPEIDKQHKKLVDMLNNFYTELEEGHKREAVEEFLKELEEYLAYHLDFEEKFMEEIGFPELDNHKKTHEMFKKLYAEEKERYMQGDEKALREIIAFAFSWLFSHIMKTDRKYAKYIQEKENTQ</sequence>